<reference evidence="12" key="1">
    <citation type="submission" date="2023-08" db="EMBL/GenBank/DDBJ databases">
        <authorList>
            <person name="Audoor S."/>
            <person name="Bilcke G."/>
        </authorList>
    </citation>
    <scope>NUCLEOTIDE SEQUENCE</scope>
</reference>
<evidence type="ECO:0000256" key="8">
    <source>
        <dbReference type="SAM" id="MobiDB-lite"/>
    </source>
</evidence>
<evidence type="ECO:0000256" key="5">
    <source>
        <dbReference type="ARBA" id="ARBA00023136"/>
    </source>
</evidence>
<keyword evidence="4 9" id="KW-1133">Transmembrane helix</keyword>
<keyword evidence="6" id="KW-0675">Receptor</keyword>
<keyword evidence="13" id="KW-1185">Reference proteome</keyword>
<evidence type="ECO:0000256" key="6">
    <source>
        <dbReference type="ARBA" id="ARBA00023170"/>
    </source>
</evidence>
<evidence type="ECO:0000313" key="13">
    <source>
        <dbReference type="Proteomes" id="UP001295423"/>
    </source>
</evidence>
<proteinExistence type="predicted"/>
<feature type="region of interest" description="Disordered" evidence="8">
    <location>
        <begin position="557"/>
        <end position="576"/>
    </location>
</feature>
<dbReference type="InterPro" id="IPR001320">
    <property type="entry name" value="Iontro_rcpt_C"/>
</dbReference>
<keyword evidence="2" id="KW-1003">Cell membrane</keyword>
<keyword evidence="10" id="KW-0732">Signal</keyword>
<feature type="transmembrane region" description="Helical" evidence="9">
    <location>
        <begin position="524"/>
        <end position="547"/>
    </location>
</feature>
<keyword evidence="3 9" id="KW-0812">Transmembrane</keyword>
<evidence type="ECO:0000256" key="1">
    <source>
        <dbReference type="ARBA" id="ARBA00004651"/>
    </source>
</evidence>
<gene>
    <name evidence="12" type="ORF">CYCCA115_LOCUS11096</name>
</gene>
<dbReference type="PANTHER" id="PTHR42643">
    <property type="entry name" value="IONOTROPIC RECEPTOR 20A-RELATED"/>
    <property type="match status" value="1"/>
</dbReference>
<dbReference type="Pfam" id="PF00060">
    <property type="entry name" value="Lig_chan"/>
    <property type="match status" value="1"/>
</dbReference>
<evidence type="ECO:0000256" key="2">
    <source>
        <dbReference type="ARBA" id="ARBA00022475"/>
    </source>
</evidence>
<evidence type="ECO:0000256" key="9">
    <source>
        <dbReference type="SAM" id="Phobius"/>
    </source>
</evidence>
<dbReference type="GO" id="GO:0005886">
    <property type="term" value="C:plasma membrane"/>
    <property type="evidence" value="ECO:0007669"/>
    <property type="project" value="UniProtKB-SubCell"/>
</dbReference>
<dbReference type="SUPFAM" id="SSF81324">
    <property type="entry name" value="Voltage-gated potassium channels"/>
    <property type="match status" value="1"/>
</dbReference>
<feature type="signal peptide" evidence="10">
    <location>
        <begin position="1"/>
        <end position="29"/>
    </location>
</feature>
<dbReference type="EMBL" id="CAKOGP040001725">
    <property type="protein sequence ID" value="CAJ1947337.1"/>
    <property type="molecule type" value="Genomic_DNA"/>
</dbReference>
<name>A0AAD2JGB2_9STRA</name>
<dbReference type="Proteomes" id="UP001295423">
    <property type="component" value="Unassembled WGS sequence"/>
</dbReference>
<accession>A0AAD2JGB2</accession>
<dbReference type="GO" id="GO:0015276">
    <property type="term" value="F:ligand-gated monoatomic ion channel activity"/>
    <property type="evidence" value="ECO:0007669"/>
    <property type="project" value="InterPro"/>
</dbReference>
<dbReference type="InterPro" id="IPR052192">
    <property type="entry name" value="Insect_Ionotropic_Sensory_Rcpt"/>
</dbReference>
<sequence length="647" mass="72570">MIRRSAFPMILLFPCLVCSTYFFKTDVAAQDLAGETNGGQFAFYDTPLFAEGISHRQDVCDRYYALNNGTMKLEDVLRGIKLHAIFGAYSGSYFNYNNETGIQPYGGIVAEIMDELAVRAGFTWRDSFGIYDVPSGGVNETWTDLLVWSTDTYDITIDWWAKSLPRMNLGVAFLRDWYDSSIILISKQNLADEVGTEAKISLGNWMEPFTWEVWWATIGTILLSGVAYQLIEWMSNDRGDRKFWVWFSDSFYLSAMNATQAYEYGTPRTAAGKIFGFSSALWGLILTATYTANLASLLVTTNDSPLSQIEGIEDITYLKYPVCTWAGTILDSHLEANHASTIRKPKKELVDVYSALDSNECFFAVDTVQGWLEHKSKREYNPACKLQWVGGDRKVSTNGAGFVAKADAGVKCTSLIRDVLDYYLEQLVSEGWIEKAWEVENQRKQDLDCDSFRPDLQALGGFEIQTAEDSAADESGRRIRRLQQEAIQSSGIHQRRRMKAGSKSAASAAGALDGGIDDSQQMELGAMIGSFMVHWVMMAIAVVVAAFQRYRKQKQRKSLSATSKLEGDSSHPALEGFDELEKKNANVSNLELKEQIQVLNRALVSSKTSQTRLMEEQMELRDQIENLSTILEKIVKGKKEVHINGSF</sequence>
<evidence type="ECO:0000256" key="7">
    <source>
        <dbReference type="ARBA" id="ARBA00023180"/>
    </source>
</evidence>
<keyword evidence="7" id="KW-0325">Glycoprotein</keyword>
<evidence type="ECO:0000313" key="12">
    <source>
        <dbReference type="EMBL" id="CAJ1947337.1"/>
    </source>
</evidence>
<protein>
    <recommendedName>
        <fullName evidence="11">Ionotropic glutamate receptor C-terminal domain-containing protein</fullName>
    </recommendedName>
</protein>
<dbReference type="PANTHER" id="PTHR42643:SF24">
    <property type="entry name" value="IONOTROPIC RECEPTOR 60A"/>
    <property type="match status" value="1"/>
</dbReference>
<evidence type="ECO:0000256" key="3">
    <source>
        <dbReference type="ARBA" id="ARBA00022692"/>
    </source>
</evidence>
<comment type="subcellular location">
    <subcellularLocation>
        <location evidence="1">Cell membrane</location>
        <topology evidence="1">Multi-pass membrane protein</topology>
    </subcellularLocation>
</comment>
<organism evidence="12 13">
    <name type="scientific">Cylindrotheca closterium</name>
    <dbReference type="NCBI Taxonomy" id="2856"/>
    <lineage>
        <taxon>Eukaryota</taxon>
        <taxon>Sar</taxon>
        <taxon>Stramenopiles</taxon>
        <taxon>Ochrophyta</taxon>
        <taxon>Bacillariophyta</taxon>
        <taxon>Bacillariophyceae</taxon>
        <taxon>Bacillariophycidae</taxon>
        <taxon>Bacillariales</taxon>
        <taxon>Bacillariaceae</taxon>
        <taxon>Cylindrotheca</taxon>
    </lineage>
</organism>
<dbReference type="AlphaFoldDB" id="A0AAD2JGB2"/>
<feature type="chain" id="PRO_5042172939" description="Ionotropic glutamate receptor C-terminal domain-containing protein" evidence="10">
    <location>
        <begin position="30"/>
        <end position="647"/>
    </location>
</feature>
<evidence type="ECO:0000256" key="4">
    <source>
        <dbReference type="ARBA" id="ARBA00022989"/>
    </source>
</evidence>
<evidence type="ECO:0000256" key="10">
    <source>
        <dbReference type="SAM" id="SignalP"/>
    </source>
</evidence>
<dbReference type="SUPFAM" id="SSF53850">
    <property type="entry name" value="Periplasmic binding protein-like II"/>
    <property type="match status" value="1"/>
</dbReference>
<evidence type="ECO:0000259" key="11">
    <source>
        <dbReference type="Pfam" id="PF00060"/>
    </source>
</evidence>
<comment type="caution">
    <text evidence="12">The sequence shown here is derived from an EMBL/GenBank/DDBJ whole genome shotgun (WGS) entry which is preliminary data.</text>
</comment>
<feature type="domain" description="Ionotropic glutamate receptor C-terminal" evidence="11">
    <location>
        <begin position="210"/>
        <end position="358"/>
    </location>
</feature>
<dbReference type="Gene3D" id="1.10.287.70">
    <property type="match status" value="1"/>
</dbReference>
<keyword evidence="5 9" id="KW-0472">Membrane</keyword>